<gene>
    <name evidence="1" type="ORF">g.17080</name>
</gene>
<sequence length="103" mass="12267">MFQYIDCYVLNTYCSLLKMLVFVCTTIQKNLDLYTYSLLINTNVKKNELLSEGCYNMPFFHKTERKNWQFCYSNLQHIEHNLSNIIFSSTSNFRRQTAPPSLM</sequence>
<proteinExistence type="predicted"/>
<reference evidence="1" key="1">
    <citation type="submission" date="2015-11" db="EMBL/GenBank/DDBJ databases">
        <title>De novo transcriptome assembly of four potential Pierce s Disease insect vectors from Arizona vineyards.</title>
        <authorList>
            <person name="Tassone E.E."/>
        </authorList>
    </citation>
    <scope>NUCLEOTIDE SEQUENCE</scope>
</reference>
<protein>
    <submittedName>
        <fullName evidence="1">Uncharacterized protein</fullName>
    </submittedName>
</protein>
<dbReference type="EMBL" id="GECZ01001083">
    <property type="protein sequence ID" value="JAS68686.1"/>
    <property type="molecule type" value="Transcribed_RNA"/>
</dbReference>
<name>A0A1B6H1W8_9HEMI</name>
<evidence type="ECO:0000313" key="1">
    <source>
        <dbReference type="EMBL" id="JAS68686.1"/>
    </source>
</evidence>
<accession>A0A1B6H1W8</accession>
<dbReference type="AlphaFoldDB" id="A0A1B6H1W8"/>
<organism evidence="1">
    <name type="scientific">Cuerna arida</name>
    <dbReference type="NCBI Taxonomy" id="1464854"/>
    <lineage>
        <taxon>Eukaryota</taxon>
        <taxon>Metazoa</taxon>
        <taxon>Ecdysozoa</taxon>
        <taxon>Arthropoda</taxon>
        <taxon>Hexapoda</taxon>
        <taxon>Insecta</taxon>
        <taxon>Pterygota</taxon>
        <taxon>Neoptera</taxon>
        <taxon>Paraneoptera</taxon>
        <taxon>Hemiptera</taxon>
        <taxon>Auchenorrhyncha</taxon>
        <taxon>Membracoidea</taxon>
        <taxon>Cicadellidae</taxon>
        <taxon>Cicadellinae</taxon>
        <taxon>Proconiini</taxon>
        <taxon>Cuerna</taxon>
    </lineage>
</organism>